<feature type="signal peptide" evidence="1">
    <location>
        <begin position="1"/>
        <end position="20"/>
    </location>
</feature>
<gene>
    <name evidence="3" type="ORF">SAMN05661012_03026</name>
    <name evidence="4" type="ORF">SR876_13560</name>
</gene>
<dbReference type="Gene3D" id="2.40.160.20">
    <property type="match status" value="1"/>
</dbReference>
<keyword evidence="1" id="KW-0732">Signal</keyword>
<dbReference type="Pfam" id="PF13568">
    <property type="entry name" value="OMP_b-brl_2"/>
    <property type="match status" value="1"/>
</dbReference>
<protein>
    <submittedName>
        <fullName evidence="3">Outer membrane protein beta-barrel domain-containing protein</fullName>
    </submittedName>
    <submittedName>
        <fullName evidence="4">Porin family protein</fullName>
    </submittedName>
</protein>
<dbReference type="AlphaFoldDB" id="A0A1K1QTK9"/>
<evidence type="ECO:0000313" key="3">
    <source>
        <dbReference type="EMBL" id="SFW62971.1"/>
    </source>
</evidence>
<dbReference type="Proteomes" id="UP001326715">
    <property type="component" value="Chromosome"/>
</dbReference>
<dbReference type="SUPFAM" id="SSF56925">
    <property type="entry name" value="OMPA-like"/>
    <property type="match status" value="1"/>
</dbReference>
<name>A0A1K1QTK9_9BACT</name>
<dbReference type="EMBL" id="FPIZ01000009">
    <property type="protein sequence ID" value="SFW62971.1"/>
    <property type="molecule type" value="Genomic_DNA"/>
</dbReference>
<evidence type="ECO:0000313" key="5">
    <source>
        <dbReference type="Proteomes" id="UP000183788"/>
    </source>
</evidence>
<proteinExistence type="predicted"/>
<feature type="domain" description="Outer membrane protein beta-barrel" evidence="2">
    <location>
        <begin position="20"/>
        <end position="168"/>
    </location>
</feature>
<evidence type="ECO:0000313" key="4">
    <source>
        <dbReference type="EMBL" id="WQG92538.1"/>
    </source>
</evidence>
<reference evidence="4 6" key="2">
    <citation type="submission" date="2023-11" db="EMBL/GenBank/DDBJ databases">
        <title>MicrobeMod: A computational toolkit for identifying prokaryotic methylation and restriction-modification with nanopore sequencing.</title>
        <authorList>
            <person name="Crits-Christoph A."/>
            <person name="Kang S.C."/>
            <person name="Lee H."/>
            <person name="Ostrov N."/>
        </authorList>
    </citation>
    <scope>NUCLEOTIDE SEQUENCE [LARGE SCALE GENOMIC DNA]</scope>
    <source>
        <strain evidence="4 6">ATCC 23090</strain>
    </source>
</reference>
<reference evidence="3 5" key="1">
    <citation type="submission" date="2016-11" db="EMBL/GenBank/DDBJ databases">
        <authorList>
            <person name="Jaros S."/>
            <person name="Januszkiewicz K."/>
            <person name="Wedrychowicz H."/>
        </authorList>
    </citation>
    <scope>NUCLEOTIDE SEQUENCE [LARGE SCALE GENOMIC DNA]</scope>
    <source>
        <strain evidence="3 5">DSM 784</strain>
    </source>
</reference>
<dbReference type="EMBL" id="CP140154">
    <property type="protein sequence ID" value="WQG92538.1"/>
    <property type="molecule type" value="Genomic_DNA"/>
</dbReference>
<feature type="chain" id="PRO_5012588826" evidence="1">
    <location>
        <begin position="21"/>
        <end position="194"/>
    </location>
</feature>
<sequence length="194" mass="21046">MKKSILAVLLVACAAISVKAQTLTFGVKAGLNVAKLTNIDDSHTRASIYGGGFANFALSDMFAVQPELMYSGQGYYYRDAYNNKYTTKLGYITIPVMFQVHLVEEFYLEAGPQVGFLAAAKAKAGKVTVDVKDQMTTADFGLGFGLGYQFPMGVGVSARYMFGLTDVYKNATDGHKNSVASVGLTYTFNKKFKL</sequence>
<dbReference type="OrthoDB" id="947434at2"/>
<evidence type="ECO:0000313" key="6">
    <source>
        <dbReference type="Proteomes" id="UP001326715"/>
    </source>
</evidence>
<dbReference type="Proteomes" id="UP000183788">
    <property type="component" value="Unassembled WGS sequence"/>
</dbReference>
<dbReference type="STRING" id="1004.SAMN05661012_03026"/>
<dbReference type="RefSeq" id="WP_072361695.1">
    <property type="nucleotide sequence ID" value="NZ_CP139972.1"/>
</dbReference>
<organism evidence="3 5">
    <name type="scientific">Chitinophaga sancti</name>
    <dbReference type="NCBI Taxonomy" id="1004"/>
    <lineage>
        <taxon>Bacteria</taxon>
        <taxon>Pseudomonadati</taxon>
        <taxon>Bacteroidota</taxon>
        <taxon>Chitinophagia</taxon>
        <taxon>Chitinophagales</taxon>
        <taxon>Chitinophagaceae</taxon>
        <taxon>Chitinophaga</taxon>
    </lineage>
</organism>
<evidence type="ECO:0000259" key="2">
    <source>
        <dbReference type="Pfam" id="PF13568"/>
    </source>
</evidence>
<accession>A0A1K1QTK9</accession>
<evidence type="ECO:0000256" key="1">
    <source>
        <dbReference type="SAM" id="SignalP"/>
    </source>
</evidence>
<dbReference type="InterPro" id="IPR011250">
    <property type="entry name" value="OMP/PagP_B-barrel"/>
</dbReference>
<keyword evidence="6" id="KW-1185">Reference proteome</keyword>
<dbReference type="InterPro" id="IPR025665">
    <property type="entry name" value="Beta-barrel_OMP_2"/>
</dbReference>